<keyword evidence="1" id="KW-1133">Transmembrane helix</keyword>
<feature type="transmembrane region" description="Helical" evidence="1">
    <location>
        <begin position="94"/>
        <end position="115"/>
    </location>
</feature>
<dbReference type="EMBL" id="RCTF01000009">
    <property type="protein sequence ID" value="RLP78229.1"/>
    <property type="molecule type" value="Genomic_DNA"/>
</dbReference>
<evidence type="ECO:0000313" key="2">
    <source>
        <dbReference type="EMBL" id="RLP78229.1"/>
    </source>
</evidence>
<proteinExistence type="predicted"/>
<evidence type="ECO:0000313" key="3">
    <source>
        <dbReference type="Proteomes" id="UP000269692"/>
    </source>
</evidence>
<feature type="transmembrane region" description="Helical" evidence="1">
    <location>
        <begin position="64"/>
        <end position="82"/>
    </location>
</feature>
<comment type="caution">
    <text evidence="2">The sequence shown here is derived from an EMBL/GenBank/DDBJ whole genome shotgun (WGS) entry which is preliminary data.</text>
</comment>
<reference evidence="2 3" key="1">
    <citation type="submission" date="2018-10" db="EMBL/GenBank/DDBJ databases">
        <title>Xanthobacter tagetidis genome sequencing and assembly.</title>
        <authorList>
            <person name="Maclea K.S."/>
            <person name="Goen A.E."/>
            <person name="Fatima S.A."/>
        </authorList>
    </citation>
    <scope>NUCLEOTIDE SEQUENCE [LARGE SCALE GENOMIC DNA]</scope>
    <source>
        <strain evidence="2 3">ATCC 700314</strain>
    </source>
</reference>
<keyword evidence="3" id="KW-1185">Reference proteome</keyword>
<evidence type="ECO:0008006" key="4">
    <source>
        <dbReference type="Google" id="ProtNLM"/>
    </source>
</evidence>
<protein>
    <recommendedName>
        <fullName evidence="4">DUF2231 domain-containing protein</fullName>
    </recommendedName>
</protein>
<evidence type="ECO:0000256" key="1">
    <source>
        <dbReference type="SAM" id="Phobius"/>
    </source>
</evidence>
<dbReference type="RefSeq" id="WP_121623696.1">
    <property type="nucleotide sequence ID" value="NZ_JACIIW010000009.1"/>
</dbReference>
<dbReference type="Proteomes" id="UP000269692">
    <property type="component" value="Unassembled WGS sequence"/>
</dbReference>
<keyword evidence="1" id="KW-0812">Transmembrane</keyword>
<keyword evidence="1" id="KW-0472">Membrane</keyword>
<feature type="transmembrane region" description="Helical" evidence="1">
    <location>
        <begin position="37"/>
        <end position="58"/>
    </location>
</feature>
<organism evidence="2 3">
    <name type="scientific">Xanthobacter tagetidis</name>
    <dbReference type="NCBI Taxonomy" id="60216"/>
    <lineage>
        <taxon>Bacteria</taxon>
        <taxon>Pseudomonadati</taxon>
        <taxon>Pseudomonadota</taxon>
        <taxon>Alphaproteobacteria</taxon>
        <taxon>Hyphomicrobiales</taxon>
        <taxon>Xanthobacteraceae</taxon>
        <taxon>Xanthobacter</taxon>
    </lineage>
</organism>
<feature type="transmembrane region" description="Helical" evidence="1">
    <location>
        <begin position="12"/>
        <end position="30"/>
    </location>
</feature>
<dbReference type="AlphaFoldDB" id="A0A3L7ACW8"/>
<gene>
    <name evidence="2" type="ORF">D9R14_12655</name>
</gene>
<feature type="transmembrane region" description="Helical" evidence="1">
    <location>
        <begin position="135"/>
        <end position="152"/>
    </location>
</feature>
<accession>A0A3L7ACW8</accession>
<name>A0A3L7ACW8_9HYPH</name>
<dbReference type="OrthoDB" id="122197at2"/>
<sequence>MFNPLTLLGIHTWFSLVAIAAGIVVLLGLIRGDTRPAGTGVFLATAVLTSVTGFFFPFSEVKPSHIVGGIALLILAVALYGLYGRDLGGRWRAIYVGSAVASLYLLVFVGVAQAFAKIGALQALAPTQSEPPFAIAQGIVLVLFVALGWRAVTRGGGGGGPLAA</sequence>